<dbReference type="STRING" id="686832.A0A0C3BRN0"/>
<dbReference type="PANTHER" id="PTHR23023">
    <property type="entry name" value="DIMETHYLANILINE MONOOXYGENASE"/>
    <property type="match status" value="1"/>
</dbReference>
<evidence type="ECO:0000256" key="1">
    <source>
        <dbReference type="ARBA" id="ARBA00022630"/>
    </source>
</evidence>
<dbReference type="InterPro" id="IPR023753">
    <property type="entry name" value="FAD/NAD-binding_dom"/>
</dbReference>
<evidence type="ECO:0000313" key="5">
    <source>
        <dbReference type="EMBL" id="KIM34709.1"/>
    </source>
</evidence>
<proteinExistence type="predicted"/>
<evidence type="ECO:0000256" key="2">
    <source>
        <dbReference type="ARBA" id="ARBA00022827"/>
    </source>
</evidence>
<keyword evidence="1" id="KW-0285">Flavoprotein</keyword>
<keyword evidence="2" id="KW-0274">FAD</keyword>
<dbReference type="Proteomes" id="UP000053424">
    <property type="component" value="Unassembled WGS sequence"/>
</dbReference>
<dbReference type="InterPro" id="IPR050346">
    <property type="entry name" value="FMO-like"/>
</dbReference>
<dbReference type="Gene3D" id="3.50.50.60">
    <property type="entry name" value="FAD/NAD(P)-binding domain"/>
    <property type="match status" value="2"/>
</dbReference>
<name>A0A0C3BRN0_HEBCY</name>
<reference evidence="6" key="2">
    <citation type="submission" date="2015-01" db="EMBL/GenBank/DDBJ databases">
        <title>Evolutionary Origins and Diversification of the Mycorrhizal Mutualists.</title>
        <authorList>
            <consortium name="DOE Joint Genome Institute"/>
            <consortium name="Mycorrhizal Genomics Consortium"/>
            <person name="Kohler A."/>
            <person name="Kuo A."/>
            <person name="Nagy L.G."/>
            <person name="Floudas D."/>
            <person name="Copeland A."/>
            <person name="Barry K.W."/>
            <person name="Cichocki N."/>
            <person name="Veneault-Fourrey C."/>
            <person name="LaButti K."/>
            <person name="Lindquist E.A."/>
            <person name="Lipzen A."/>
            <person name="Lundell T."/>
            <person name="Morin E."/>
            <person name="Murat C."/>
            <person name="Riley R."/>
            <person name="Ohm R."/>
            <person name="Sun H."/>
            <person name="Tunlid A."/>
            <person name="Henrissat B."/>
            <person name="Grigoriev I.V."/>
            <person name="Hibbett D.S."/>
            <person name="Martin F."/>
        </authorList>
    </citation>
    <scope>NUCLEOTIDE SEQUENCE [LARGE SCALE GENOMIC DNA]</scope>
    <source>
        <strain evidence="6">h7</strain>
    </source>
</reference>
<dbReference type="AlphaFoldDB" id="A0A0C3BRN0"/>
<gene>
    <name evidence="5" type="ORF">M413DRAFT_20887</name>
</gene>
<dbReference type="GO" id="GO:0050660">
    <property type="term" value="F:flavin adenine dinucleotide binding"/>
    <property type="evidence" value="ECO:0007669"/>
    <property type="project" value="InterPro"/>
</dbReference>
<organism evidence="5 6">
    <name type="scientific">Hebeloma cylindrosporum</name>
    <dbReference type="NCBI Taxonomy" id="76867"/>
    <lineage>
        <taxon>Eukaryota</taxon>
        <taxon>Fungi</taxon>
        <taxon>Dikarya</taxon>
        <taxon>Basidiomycota</taxon>
        <taxon>Agaricomycotina</taxon>
        <taxon>Agaricomycetes</taxon>
        <taxon>Agaricomycetidae</taxon>
        <taxon>Agaricales</taxon>
        <taxon>Agaricineae</taxon>
        <taxon>Hymenogastraceae</taxon>
        <taxon>Hebeloma</taxon>
    </lineage>
</organism>
<dbReference type="GO" id="GO:0050661">
    <property type="term" value="F:NADP binding"/>
    <property type="evidence" value="ECO:0007669"/>
    <property type="project" value="InterPro"/>
</dbReference>
<protein>
    <recommendedName>
        <fullName evidence="4">FAD/NAD(P)-binding domain-containing protein</fullName>
    </recommendedName>
</protein>
<keyword evidence="6" id="KW-1185">Reference proteome</keyword>
<dbReference type="EMBL" id="KN831870">
    <property type="protein sequence ID" value="KIM34709.1"/>
    <property type="molecule type" value="Genomic_DNA"/>
</dbReference>
<accession>A0A0C3BRN0</accession>
<feature type="domain" description="FAD/NAD(P)-binding" evidence="4">
    <location>
        <begin position="15"/>
        <end position="243"/>
    </location>
</feature>
<dbReference type="SUPFAM" id="SSF51905">
    <property type="entry name" value="FAD/NAD(P)-binding domain"/>
    <property type="match status" value="2"/>
</dbReference>
<dbReference type="PRINTS" id="PR00370">
    <property type="entry name" value="FMOXYGENASE"/>
</dbReference>
<dbReference type="InterPro" id="IPR036188">
    <property type="entry name" value="FAD/NAD-bd_sf"/>
</dbReference>
<evidence type="ECO:0000256" key="3">
    <source>
        <dbReference type="ARBA" id="ARBA00023002"/>
    </source>
</evidence>
<reference evidence="5 6" key="1">
    <citation type="submission" date="2014-04" db="EMBL/GenBank/DDBJ databases">
        <authorList>
            <consortium name="DOE Joint Genome Institute"/>
            <person name="Kuo A."/>
            <person name="Gay G."/>
            <person name="Dore J."/>
            <person name="Kohler A."/>
            <person name="Nagy L.G."/>
            <person name="Floudas D."/>
            <person name="Copeland A."/>
            <person name="Barry K.W."/>
            <person name="Cichocki N."/>
            <person name="Veneault-Fourrey C."/>
            <person name="LaButti K."/>
            <person name="Lindquist E.A."/>
            <person name="Lipzen A."/>
            <person name="Lundell T."/>
            <person name="Morin E."/>
            <person name="Murat C."/>
            <person name="Sun H."/>
            <person name="Tunlid A."/>
            <person name="Henrissat B."/>
            <person name="Grigoriev I.V."/>
            <person name="Hibbett D.S."/>
            <person name="Martin F."/>
            <person name="Nordberg H.P."/>
            <person name="Cantor M.N."/>
            <person name="Hua S.X."/>
        </authorList>
    </citation>
    <scope>NUCLEOTIDE SEQUENCE [LARGE SCALE GENOMIC DNA]</scope>
    <source>
        <strain evidence="6">h7</strain>
    </source>
</reference>
<dbReference type="OrthoDB" id="2915840at2759"/>
<dbReference type="Pfam" id="PF07992">
    <property type="entry name" value="Pyr_redox_2"/>
    <property type="match status" value="1"/>
</dbReference>
<evidence type="ECO:0000259" key="4">
    <source>
        <dbReference type="Pfam" id="PF07992"/>
    </source>
</evidence>
<dbReference type="InterPro" id="IPR000960">
    <property type="entry name" value="Flavin_mOase"/>
</dbReference>
<dbReference type="HOGENOM" id="CLU_035533_0_0_1"/>
<keyword evidence="3" id="KW-0560">Oxidoreductase</keyword>
<sequence>MSPPGVDVLNEPIGIIGAGIAGLINAHVLLQDGFTDVTLISRDSSVGGTWARHRVYPGLFINNVHGEYRFSALDMPPPKTASEYGSRLSGMDMCEYMERFSQRFLEGKAKFEMNTEVLSIERDIGGQWKVRVQRHSDAFSVTLGFSRIILASGGCSNLKIPVELSQEAANKAGCSGLIFRSSQFASELENVLKEVPPRTEAAADGVDTILVIGGGKSARDICAKLTNEGRKVAIVFEHTESFLASKTPPPAFLRNSRLINVLAPHSTLNTRLERFLHTTWIGGIFTRWVWRQAAEEPFRAYGIPVGSPLRRTHPLFWGIRIGDEGHVRPDSFHSLDNAGAIEVIAPARVLGYAEDGESLLLSNGRLFRPKVVVLATGYQSSWTPIFTQKFAEDIGINRHEPTTKLSTAWNYTTLKDPPALKPENKLWVTSIYRGLIPAKNIERRDFAIAGALCTANPGYTNEVVAHWIAPYFRGDKMRLPTSQEAFQKAEEQCAWMKVRFPGMLSWLNESYSTSLDFWTLRSGGNRFNWMFKIIDLKELGNVTQERQARRSIA</sequence>
<dbReference type="GO" id="GO:0016491">
    <property type="term" value="F:oxidoreductase activity"/>
    <property type="evidence" value="ECO:0007669"/>
    <property type="project" value="UniProtKB-KW"/>
</dbReference>
<evidence type="ECO:0000313" key="6">
    <source>
        <dbReference type="Proteomes" id="UP000053424"/>
    </source>
</evidence>